<gene>
    <name evidence="1" type="ORF">FNV1923</name>
</gene>
<reference evidence="1 2" key="1">
    <citation type="journal article" date="2003" name="Genome Res.">
        <title>Genome analysis of F. nucleatum sub spp vincentii and its comparison with the genome of F. nucleatum ATCC 25586.</title>
        <authorList>
            <person name="Kapatral V."/>
            <person name="Ivanova N."/>
            <person name="Anderson I."/>
            <person name="Reznik G."/>
            <person name="Bhattacharyya A."/>
            <person name="Gardner W.L."/>
            <person name="Mikhailova N."/>
            <person name="Lapidus A."/>
            <person name="Larsen N."/>
            <person name="D'Souza M."/>
            <person name="Walunas T."/>
            <person name="Haselkorn R."/>
            <person name="Overbeek R."/>
            <person name="Kyrpides N."/>
        </authorList>
    </citation>
    <scope>NUCLEOTIDE SEQUENCE [LARGE SCALE GENOMIC DNA]</scope>
    <source>
        <strain evidence="1 2">ATCC 49256</strain>
    </source>
</reference>
<dbReference type="EMBL" id="AABF01000011">
    <property type="protein sequence ID" value="EAA24908.1"/>
    <property type="molecule type" value="Genomic_DNA"/>
</dbReference>
<proteinExistence type="predicted"/>
<evidence type="ECO:0000313" key="2">
    <source>
        <dbReference type="Proteomes" id="UP000006454"/>
    </source>
</evidence>
<accession>Q7P7P9</accession>
<sequence>MKARFIYLQMKLLRRPLLLSEPLWSSRNTNGWQVVLIYNEKFREIILSRKLFLLKFYKKL</sequence>
<comment type="caution">
    <text evidence="1">The sequence shown here is derived from an EMBL/GenBank/DDBJ whole genome shotgun (WGS) entry which is preliminary data.</text>
</comment>
<dbReference type="AlphaFoldDB" id="Q7P7P9"/>
<protein>
    <submittedName>
        <fullName evidence="1">Uncharacterized protein</fullName>
    </submittedName>
</protein>
<dbReference type="Proteomes" id="UP000006454">
    <property type="component" value="Unassembled WGS sequence"/>
</dbReference>
<evidence type="ECO:0000313" key="1">
    <source>
        <dbReference type="EMBL" id="EAA24908.1"/>
    </source>
</evidence>
<name>Q7P7P9_FUSVC</name>
<organism evidence="1 2">
    <name type="scientific">Fusobacterium vincentii ATCC 49256</name>
    <dbReference type="NCBI Taxonomy" id="209882"/>
    <lineage>
        <taxon>Bacteria</taxon>
        <taxon>Fusobacteriati</taxon>
        <taxon>Fusobacteriota</taxon>
        <taxon>Fusobacteriia</taxon>
        <taxon>Fusobacteriales</taxon>
        <taxon>Fusobacteriaceae</taxon>
        <taxon>Fusobacterium</taxon>
    </lineage>
</organism>